<dbReference type="STRING" id="460265.Mnod_4418"/>
<dbReference type="eggNOG" id="COG1960">
    <property type="taxonomic scope" value="Bacteria"/>
</dbReference>
<name>B8IBN5_METNO</name>
<dbReference type="HOGENOM" id="CLU_018204_3_2_5"/>
<accession>B8IBN5</accession>
<dbReference type="PANTHER" id="PTHR43884">
    <property type="entry name" value="ACYL-COA DEHYDROGENASE"/>
    <property type="match status" value="1"/>
</dbReference>
<feature type="domain" description="Acyl-CoA dehydrogenase/oxidase C-terminal" evidence="5">
    <location>
        <begin position="254"/>
        <end position="377"/>
    </location>
</feature>
<gene>
    <name evidence="7" type="ordered locus">Mnod_4418</name>
</gene>
<organism evidence="7 8">
    <name type="scientific">Methylobacterium nodulans (strain LMG 21967 / CNCM I-2342 / ORS 2060)</name>
    <dbReference type="NCBI Taxonomy" id="460265"/>
    <lineage>
        <taxon>Bacteria</taxon>
        <taxon>Pseudomonadati</taxon>
        <taxon>Pseudomonadota</taxon>
        <taxon>Alphaproteobacteria</taxon>
        <taxon>Hyphomicrobiales</taxon>
        <taxon>Methylobacteriaceae</taxon>
        <taxon>Methylobacterium</taxon>
    </lineage>
</organism>
<feature type="domain" description="Acyl-CoA dehydrogenase/oxidase N-terminal" evidence="6">
    <location>
        <begin position="34"/>
        <end position="111"/>
    </location>
</feature>
<sequence>MTIQTIPAGAVLAQETATSVEPGLRALMVAGIAAAQAEAVDRDGRFPVEAMEAAKAQRLMGLIVPAEFGGEGASLAVAADVCYALGRACASTAMIYAMHLTKVACIVDHGRGQPWQEALLRRLCRDQLLLASSTTEGQGGGNLRSSAAAIERDGGFITLDRAATVISYGAEADGVVTTARRAPDAAASDQVLAVFLKEDYTLERLSGWETLGMRGTCSYGFRLRARGLPDQVLAVPYQTIHAETMTPVSHILWSSAWAGIAAGAVERAQAFTRQAARGAGGQMPPGAAHCGKAASSLRSLRGLITQALDRYAAAGEAKALGSLDFQTAITMLKVESSELALATVSSAMRACGLAGYRQDGPFSIGRALRDILSAPIMIHNDRISANLAATSLLSTVPASLRD</sequence>
<dbReference type="InterPro" id="IPR036250">
    <property type="entry name" value="AcylCo_DH-like_C"/>
</dbReference>
<dbReference type="SUPFAM" id="SSF56645">
    <property type="entry name" value="Acyl-CoA dehydrogenase NM domain-like"/>
    <property type="match status" value="1"/>
</dbReference>
<evidence type="ECO:0000256" key="4">
    <source>
        <dbReference type="ARBA" id="ARBA00022827"/>
    </source>
</evidence>
<dbReference type="PANTHER" id="PTHR43884:SF12">
    <property type="entry name" value="ISOVALERYL-COA DEHYDROGENASE, MITOCHONDRIAL-RELATED"/>
    <property type="match status" value="1"/>
</dbReference>
<dbReference type="Pfam" id="PF00441">
    <property type="entry name" value="Acyl-CoA_dh_1"/>
    <property type="match status" value="1"/>
</dbReference>
<dbReference type="InterPro" id="IPR037069">
    <property type="entry name" value="AcylCoA_DH/ox_N_sf"/>
</dbReference>
<dbReference type="OrthoDB" id="2986495at2"/>
<dbReference type="InterPro" id="IPR009100">
    <property type="entry name" value="AcylCoA_DH/oxidase_NM_dom_sf"/>
</dbReference>
<dbReference type="Gene3D" id="1.10.540.10">
    <property type="entry name" value="Acyl-CoA dehydrogenase/oxidase, N-terminal domain"/>
    <property type="match status" value="1"/>
</dbReference>
<dbReference type="EMBL" id="CP001349">
    <property type="protein sequence ID" value="ACL59289.1"/>
    <property type="molecule type" value="Genomic_DNA"/>
</dbReference>
<keyword evidence="4" id="KW-0274">FAD</keyword>
<dbReference type="InterPro" id="IPR046373">
    <property type="entry name" value="Acyl-CoA_Oxase/DH_mid-dom_sf"/>
</dbReference>
<dbReference type="Gene3D" id="2.40.110.10">
    <property type="entry name" value="Butyryl-CoA Dehydrogenase, subunit A, domain 2"/>
    <property type="match status" value="1"/>
</dbReference>
<dbReference type="KEGG" id="mno:Mnod_4418"/>
<evidence type="ECO:0000256" key="1">
    <source>
        <dbReference type="ARBA" id="ARBA00001974"/>
    </source>
</evidence>
<dbReference type="AlphaFoldDB" id="B8IBN5"/>
<dbReference type="SUPFAM" id="SSF47203">
    <property type="entry name" value="Acyl-CoA dehydrogenase C-terminal domain-like"/>
    <property type="match status" value="1"/>
</dbReference>
<dbReference type="InterPro" id="IPR013786">
    <property type="entry name" value="AcylCoA_DH/ox_N"/>
</dbReference>
<proteinExistence type="inferred from homology"/>
<reference evidence="7 8" key="1">
    <citation type="submission" date="2009-01" db="EMBL/GenBank/DDBJ databases">
        <title>Complete sequence of chromosome of Methylobacterium nodulans ORS 2060.</title>
        <authorList>
            <consortium name="US DOE Joint Genome Institute"/>
            <person name="Lucas S."/>
            <person name="Copeland A."/>
            <person name="Lapidus A."/>
            <person name="Glavina del Rio T."/>
            <person name="Dalin E."/>
            <person name="Tice H."/>
            <person name="Bruce D."/>
            <person name="Goodwin L."/>
            <person name="Pitluck S."/>
            <person name="Sims D."/>
            <person name="Brettin T."/>
            <person name="Detter J.C."/>
            <person name="Han C."/>
            <person name="Larimer F."/>
            <person name="Land M."/>
            <person name="Hauser L."/>
            <person name="Kyrpides N."/>
            <person name="Ivanova N."/>
            <person name="Marx C.J."/>
            <person name="Richardson P."/>
        </authorList>
    </citation>
    <scope>NUCLEOTIDE SEQUENCE [LARGE SCALE GENOMIC DNA]</scope>
    <source>
        <strain evidence="8">LMG 21967 / CNCM I-2342 / ORS 2060</strain>
    </source>
</reference>
<keyword evidence="8" id="KW-1185">Reference proteome</keyword>
<dbReference type="InterPro" id="IPR009075">
    <property type="entry name" value="AcylCo_DH/oxidase_C"/>
</dbReference>
<protein>
    <submittedName>
        <fullName evidence="7">Acyl-CoA dehydrogenase domain protein</fullName>
    </submittedName>
</protein>
<dbReference type="GO" id="GO:0003995">
    <property type="term" value="F:acyl-CoA dehydrogenase activity"/>
    <property type="evidence" value="ECO:0007669"/>
    <property type="project" value="TreeGrafter"/>
</dbReference>
<evidence type="ECO:0000313" key="8">
    <source>
        <dbReference type="Proteomes" id="UP000008207"/>
    </source>
</evidence>
<evidence type="ECO:0000256" key="3">
    <source>
        <dbReference type="ARBA" id="ARBA00022630"/>
    </source>
</evidence>
<evidence type="ECO:0000259" key="5">
    <source>
        <dbReference type="Pfam" id="PF00441"/>
    </source>
</evidence>
<dbReference type="PIRSF" id="PIRSF016578">
    <property type="entry name" value="HsaA"/>
    <property type="match status" value="1"/>
</dbReference>
<dbReference type="GO" id="GO:0050660">
    <property type="term" value="F:flavin adenine dinucleotide binding"/>
    <property type="evidence" value="ECO:0007669"/>
    <property type="project" value="InterPro"/>
</dbReference>
<evidence type="ECO:0000259" key="6">
    <source>
        <dbReference type="Pfam" id="PF02771"/>
    </source>
</evidence>
<keyword evidence="3" id="KW-0285">Flavoprotein</keyword>
<dbReference type="RefSeq" id="WP_015930929.1">
    <property type="nucleotide sequence ID" value="NC_011894.1"/>
</dbReference>
<comment type="cofactor">
    <cofactor evidence="1">
        <name>FAD</name>
        <dbReference type="ChEBI" id="CHEBI:57692"/>
    </cofactor>
</comment>
<dbReference type="Pfam" id="PF02771">
    <property type="entry name" value="Acyl-CoA_dh_N"/>
    <property type="match status" value="1"/>
</dbReference>
<dbReference type="Gene3D" id="1.20.140.10">
    <property type="entry name" value="Butyryl-CoA Dehydrogenase, subunit A, domain 3"/>
    <property type="match status" value="1"/>
</dbReference>
<comment type="similarity">
    <text evidence="2">Belongs to the acyl-CoA dehydrogenase family.</text>
</comment>
<evidence type="ECO:0000313" key="7">
    <source>
        <dbReference type="EMBL" id="ACL59289.1"/>
    </source>
</evidence>
<dbReference type="Proteomes" id="UP000008207">
    <property type="component" value="Chromosome"/>
</dbReference>
<evidence type="ECO:0000256" key="2">
    <source>
        <dbReference type="ARBA" id="ARBA00009347"/>
    </source>
</evidence>